<organism evidence="2 3">
    <name type="scientific">Rangifer tarandus platyrhynchus</name>
    <name type="common">Svalbard reindeer</name>
    <dbReference type="NCBI Taxonomy" id="3082113"/>
    <lineage>
        <taxon>Eukaryota</taxon>
        <taxon>Metazoa</taxon>
        <taxon>Chordata</taxon>
        <taxon>Craniata</taxon>
        <taxon>Vertebrata</taxon>
        <taxon>Euteleostomi</taxon>
        <taxon>Mammalia</taxon>
        <taxon>Eutheria</taxon>
        <taxon>Laurasiatheria</taxon>
        <taxon>Artiodactyla</taxon>
        <taxon>Ruminantia</taxon>
        <taxon>Pecora</taxon>
        <taxon>Cervidae</taxon>
        <taxon>Odocoileinae</taxon>
        <taxon>Rangifer</taxon>
    </lineage>
</organism>
<evidence type="ECO:0000256" key="1">
    <source>
        <dbReference type="SAM" id="MobiDB-lite"/>
    </source>
</evidence>
<evidence type="ECO:0000313" key="3">
    <source>
        <dbReference type="Proteomes" id="UP001176941"/>
    </source>
</evidence>
<feature type="region of interest" description="Disordered" evidence="1">
    <location>
        <begin position="39"/>
        <end position="75"/>
    </location>
</feature>
<protein>
    <submittedName>
        <fullName evidence="2">Uncharacterized protein</fullName>
    </submittedName>
</protein>
<gene>
    <name evidence="2" type="ORF">MRATA1EN1_LOCUS20708</name>
</gene>
<feature type="compositionally biased region" description="Low complexity" evidence="1">
    <location>
        <begin position="55"/>
        <end position="64"/>
    </location>
</feature>
<name>A0ABN8ZFH6_RANTA</name>
<evidence type="ECO:0000313" key="2">
    <source>
        <dbReference type="EMBL" id="CAI9171746.1"/>
    </source>
</evidence>
<keyword evidence="3" id="KW-1185">Reference proteome</keyword>
<accession>A0ABN8ZFH6</accession>
<sequence>MGTRRLPPAGRSRLPGSFSLALSFPSLRLSVIARAFPPGKKASGRCRRARDARGRAAPPCGAAERQAEGRTAVSL</sequence>
<reference evidence="2" key="1">
    <citation type="submission" date="2023-04" db="EMBL/GenBank/DDBJ databases">
        <authorList>
            <consortium name="ELIXIR-Norway"/>
        </authorList>
    </citation>
    <scope>NUCLEOTIDE SEQUENCE [LARGE SCALE GENOMIC DNA]</scope>
</reference>
<dbReference type="Proteomes" id="UP001176941">
    <property type="component" value="Chromosome 31"/>
</dbReference>
<proteinExistence type="predicted"/>
<dbReference type="EMBL" id="OX459967">
    <property type="protein sequence ID" value="CAI9171746.1"/>
    <property type="molecule type" value="Genomic_DNA"/>
</dbReference>